<dbReference type="PROSITE" id="PS51257">
    <property type="entry name" value="PROKAR_LIPOPROTEIN"/>
    <property type="match status" value="1"/>
</dbReference>
<evidence type="ECO:0000256" key="2">
    <source>
        <dbReference type="SAM" id="SignalP"/>
    </source>
</evidence>
<feature type="chain" id="PRO_5038808394" description="Lipoprotein" evidence="2">
    <location>
        <begin position="20"/>
        <end position="230"/>
    </location>
</feature>
<protein>
    <recommendedName>
        <fullName evidence="5">Lipoprotein</fullName>
    </recommendedName>
</protein>
<evidence type="ECO:0000256" key="1">
    <source>
        <dbReference type="SAM" id="MobiDB-lite"/>
    </source>
</evidence>
<proteinExistence type="predicted"/>
<accession>A0A2M8YZH5</accession>
<sequence>MRKNKMLAVIAIAMAVMMAATGCGSKDNGKSTQDNPTEVSAAETKVAGTDETTLGEDESDSEEDGTDETTETTASDAGNLSSGVFTSKSGKYQITPPEGWTIEDDGDESSVAFTSSNGNDLLEVVYVEGDDADGAREVYPATMEEYKEFVSRGEDMEFVRYNVENGSDGSQTFRYAIRYKTNEDGVRYYAISGSYNAATKKYISAAGTVESPDSAVEGQIEAALDTLKLK</sequence>
<organism evidence="3 4">
    <name type="scientific">[Clostridium] celerecrescens 18A</name>
    <dbReference type="NCBI Taxonomy" id="1286362"/>
    <lineage>
        <taxon>Bacteria</taxon>
        <taxon>Bacillati</taxon>
        <taxon>Bacillota</taxon>
        <taxon>Clostridia</taxon>
        <taxon>Lachnospirales</taxon>
        <taxon>Lachnospiraceae</taxon>
        <taxon>Lacrimispora</taxon>
    </lineage>
</organism>
<feature type="compositionally biased region" description="Polar residues" evidence="1">
    <location>
        <begin position="78"/>
        <end position="92"/>
    </location>
</feature>
<name>A0A2M8YZH5_9FIRM</name>
<dbReference type="EMBL" id="PGET01000001">
    <property type="protein sequence ID" value="PJJ26588.1"/>
    <property type="molecule type" value="Genomic_DNA"/>
</dbReference>
<comment type="caution">
    <text evidence="3">The sequence shown here is derived from an EMBL/GenBank/DDBJ whole genome shotgun (WGS) entry which is preliminary data.</text>
</comment>
<evidence type="ECO:0000313" key="3">
    <source>
        <dbReference type="EMBL" id="PJJ26588.1"/>
    </source>
</evidence>
<dbReference type="Proteomes" id="UP000231092">
    <property type="component" value="Unassembled WGS sequence"/>
</dbReference>
<feature type="region of interest" description="Disordered" evidence="1">
    <location>
        <begin position="25"/>
        <end position="98"/>
    </location>
</feature>
<evidence type="ECO:0008006" key="5">
    <source>
        <dbReference type="Google" id="ProtNLM"/>
    </source>
</evidence>
<feature type="compositionally biased region" description="Acidic residues" evidence="1">
    <location>
        <begin position="53"/>
        <end position="70"/>
    </location>
</feature>
<keyword evidence="2" id="KW-0732">Signal</keyword>
<gene>
    <name evidence="3" type="ORF">H171_0024</name>
</gene>
<dbReference type="AlphaFoldDB" id="A0A2M8YZH5"/>
<dbReference type="RefSeq" id="WP_100303335.1">
    <property type="nucleotide sequence ID" value="NZ_PGET01000001.1"/>
</dbReference>
<reference evidence="3 4" key="1">
    <citation type="submission" date="2017-11" db="EMBL/GenBank/DDBJ databases">
        <title>Understudied soil microbes with underappreciated capabilities: Untangling the Clostridium saccharolyticum group.</title>
        <authorList>
            <person name="Leschine S."/>
        </authorList>
    </citation>
    <scope>NUCLEOTIDE SEQUENCE [LARGE SCALE GENOMIC DNA]</scope>
    <source>
        <strain evidence="3 4">18A</strain>
    </source>
</reference>
<dbReference type="OrthoDB" id="1909928at2"/>
<feature type="signal peptide" evidence="2">
    <location>
        <begin position="1"/>
        <end position="19"/>
    </location>
</feature>
<evidence type="ECO:0000313" key="4">
    <source>
        <dbReference type="Proteomes" id="UP000231092"/>
    </source>
</evidence>